<feature type="domain" description="Fe/B12 periplasmic-binding" evidence="7">
    <location>
        <begin position="47"/>
        <end position="331"/>
    </location>
</feature>
<keyword evidence="4" id="KW-0406">Ion transport</keyword>
<gene>
    <name evidence="8" type="ORF">DI544_13460</name>
</gene>
<evidence type="ECO:0000313" key="9">
    <source>
        <dbReference type="Proteomes" id="UP000249229"/>
    </source>
</evidence>
<sequence length="332" mass="33810">MNRTGLTARAAVALALAVVGLPASVMAGDVVVAHAKGETVLKEAPRKVAVFDLATLDNLSALGVDAVAGVPKGADGQGNFPPYLARYADARYRNVGTLFEPDDMALHALKPDLIIVGGRSAGRYDGLTAIAPTIDLSPSGEGLAHAAITNTRKLGEIFGVTDRAEQRIAGFEAQLASLHAKAAKAGTGLVLFVAGTGAMVHAPGDRFGTAYDFIGIRPSVAPVAPAASGRRPAAGSPEAGVAARKREAALRAALATDPTWLIVLDRAAATGSPPAPIAQRLAADPGIAATRAWQAGRVIYLDPKIWYLVGAGIGGLSRSAADTLAVLDAARP</sequence>
<dbReference type="GO" id="GO:0030288">
    <property type="term" value="C:outer membrane-bounded periplasmic space"/>
    <property type="evidence" value="ECO:0007669"/>
    <property type="project" value="TreeGrafter"/>
</dbReference>
<comment type="subcellular location">
    <subcellularLocation>
        <location evidence="1">Cell envelope</location>
    </subcellularLocation>
</comment>
<reference evidence="8 9" key="1">
    <citation type="submission" date="2017-08" db="EMBL/GenBank/DDBJ databases">
        <title>Infants hospitalized years apart are colonized by the same room-sourced microbial strains.</title>
        <authorList>
            <person name="Brooks B."/>
            <person name="Olm M.R."/>
            <person name="Firek B.A."/>
            <person name="Baker R."/>
            <person name="Thomas B.C."/>
            <person name="Morowitz M.J."/>
            <person name="Banfield J.F."/>
        </authorList>
    </citation>
    <scope>NUCLEOTIDE SEQUENCE [LARGE SCALE GENOMIC DNA]</scope>
    <source>
        <strain evidence="8">S2_005_001_R1_22</strain>
    </source>
</reference>
<dbReference type="Proteomes" id="UP000249229">
    <property type="component" value="Unassembled WGS sequence"/>
</dbReference>
<keyword evidence="5 6" id="KW-0732">Signal</keyword>
<dbReference type="EMBL" id="QFQI01000014">
    <property type="protein sequence ID" value="PZQ58696.1"/>
    <property type="molecule type" value="Genomic_DNA"/>
</dbReference>
<comment type="caution">
    <text evidence="8">The sequence shown here is derived from an EMBL/GenBank/DDBJ whole genome shotgun (WGS) entry which is preliminary data.</text>
</comment>
<evidence type="ECO:0000313" key="8">
    <source>
        <dbReference type="EMBL" id="PZQ58696.1"/>
    </source>
</evidence>
<evidence type="ECO:0000259" key="7">
    <source>
        <dbReference type="PROSITE" id="PS50983"/>
    </source>
</evidence>
<dbReference type="PANTHER" id="PTHR30532:SF28">
    <property type="entry name" value="PETROBACTIN-BINDING PROTEIN YCLQ"/>
    <property type="match status" value="1"/>
</dbReference>
<keyword evidence="4" id="KW-0408">Iron</keyword>
<evidence type="ECO:0000256" key="1">
    <source>
        <dbReference type="ARBA" id="ARBA00004196"/>
    </source>
</evidence>
<feature type="signal peptide" evidence="6">
    <location>
        <begin position="1"/>
        <end position="27"/>
    </location>
</feature>
<dbReference type="Gene3D" id="3.40.50.1980">
    <property type="entry name" value="Nitrogenase molybdenum iron protein domain"/>
    <property type="match status" value="2"/>
</dbReference>
<evidence type="ECO:0000256" key="6">
    <source>
        <dbReference type="SAM" id="SignalP"/>
    </source>
</evidence>
<dbReference type="GO" id="GO:1901678">
    <property type="term" value="P:iron coordination entity transport"/>
    <property type="evidence" value="ECO:0007669"/>
    <property type="project" value="UniProtKB-ARBA"/>
</dbReference>
<keyword evidence="4" id="KW-0410">Iron transport</keyword>
<dbReference type="InterPro" id="IPR002491">
    <property type="entry name" value="ABC_transptr_periplasmic_BD"/>
</dbReference>
<evidence type="ECO:0000256" key="5">
    <source>
        <dbReference type="ARBA" id="ARBA00022729"/>
    </source>
</evidence>
<dbReference type="PANTHER" id="PTHR30532">
    <property type="entry name" value="IRON III DICITRATE-BINDING PERIPLASMIC PROTEIN"/>
    <property type="match status" value="1"/>
</dbReference>
<dbReference type="SUPFAM" id="SSF53807">
    <property type="entry name" value="Helical backbone' metal receptor"/>
    <property type="match status" value="1"/>
</dbReference>
<dbReference type="Pfam" id="PF01497">
    <property type="entry name" value="Peripla_BP_2"/>
    <property type="match status" value="1"/>
</dbReference>
<evidence type="ECO:0000256" key="3">
    <source>
        <dbReference type="ARBA" id="ARBA00022448"/>
    </source>
</evidence>
<evidence type="ECO:0000256" key="4">
    <source>
        <dbReference type="ARBA" id="ARBA00022496"/>
    </source>
</evidence>
<protein>
    <submittedName>
        <fullName evidence="8">Iron compound ABC transporter substrate-binding protein</fullName>
    </submittedName>
</protein>
<comment type="similarity">
    <text evidence="2">Belongs to the bacterial solute-binding protein 8 family.</text>
</comment>
<accession>A0A2W5NZ15</accession>
<dbReference type="AlphaFoldDB" id="A0A2W5NZ15"/>
<proteinExistence type="inferred from homology"/>
<evidence type="ECO:0000256" key="2">
    <source>
        <dbReference type="ARBA" id="ARBA00008814"/>
    </source>
</evidence>
<dbReference type="InterPro" id="IPR051313">
    <property type="entry name" value="Bact_iron-sidero_bind"/>
</dbReference>
<name>A0A2W5NZ15_9SPHN</name>
<keyword evidence="3" id="KW-0813">Transport</keyword>
<organism evidence="8 9">
    <name type="scientific">Sphingomonas taxi</name>
    <dbReference type="NCBI Taxonomy" id="1549858"/>
    <lineage>
        <taxon>Bacteria</taxon>
        <taxon>Pseudomonadati</taxon>
        <taxon>Pseudomonadota</taxon>
        <taxon>Alphaproteobacteria</taxon>
        <taxon>Sphingomonadales</taxon>
        <taxon>Sphingomonadaceae</taxon>
        <taxon>Sphingomonas</taxon>
    </lineage>
</organism>
<feature type="chain" id="PRO_5015881491" evidence="6">
    <location>
        <begin position="28"/>
        <end position="332"/>
    </location>
</feature>
<dbReference type="PROSITE" id="PS50983">
    <property type="entry name" value="FE_B12_PBP"/>
    <property type="match status" value="1"/>
</dbReference>